<dbReference type="SMART" id="SM00306">
    <property type="entry name" value="HintN"/>
    <property type="match status" value="1"/>
</dbReference>
<dbReference type="Pfam" id="PF01079">
    <property type="entry name" value="Hint"/>
    <property type="match status" value="1"/>
</dbReference>
<gene>
    <name evidence="2" type="ORF">HK097_003639</name>
</gene>
<evidence type="ECO:0000313" key="2">
    <source>
        <dbReference type="EMBL" id="KAJ3037023.1"/>
    </source>
</evidence>
<keyword evidence="3" id="KW-1185">Reference proteome</keyword>
<organism evidence="2 3">
    <name type="scientific">Rhizophlyctis rosea</name>
    <dbReference type="NCBI Taxonomy" id="64517"/>
    <lineage>
        <taxon>Eukaryota</taxon>
        <taxon>Fungi</taxon>
        <taxon>Fungi incertae sedis</taxon>
        <taxon>Chytridiomycota</taxon>
        <taxon>Chytridiomycota incertae sedis</taxon>
        <taxon>Chytridiomycetes</taxon>
        <taxon>Rhizophlyctidales</taxon>
        <taxon>Rhizophlyctidaceae</taxon>
        <taxon>Rhizophlyctis</taxon>
    </lineage>
</organism>
<dbReference type="Proteomes" id="UP001212841">
    <property type="component" value="Unassembled WGS sequence"/>
</dbReference>
<dbReference type="GO" id="GO:0016540">
    <property type="term" value="P:protein autoprocessing"/>
    <property type="evidence" value="ECO:0007669"/>
    <property type="project" value="InterPro"/>
</dbReference>
<dbReference type="PANTHER" id="PTHR46706:SF12">
    <property type="entry name" value="PROTEIN QUA-1-RELATED"/>
    <property type="match status" value="1"/>
</dbReference>
<protein>
    <recommendedName>
        <fullName evidence="1">Hint domain-containing protein</fullName>
    </recommendedName>
</protein>
<dbReference type="InterPro" id="IPR036844">
    <property type="entry name" value="Hint_dom_sf"/>
</dbReference>
<reference evidence="2" key="1">
    <citation type="submission" date="2020-05" db="EMBL/GenBank/DDBJ databases">
        <title>Phylogenomic resolution of chytrid fungi.</title>
        <authorList>
            <person name="Stajich J.E."/>
            <person name="Amses K."/>
            <person name="Simmons R."/>
            <person name="Seto K."/>
            <person name="Myers J."/>
            <person name="Bonds A."/>
            <person name="Quandt C.A."/>
            <person name="Barry K."/>
            <person name="Liu P."/>
            <person name="Grigoriev I."/>
            <person name="Longcore J.E."/>
            <person name="James T.Y."/>
        </authorList>
    </citation>
    <scope>NUCLEOTIDE SEQUENCE</scope>
    <source>
        <strain evidence="2">JEL0318</strain>
    </source>
</reference>
<dbReference type="InterPro" id="IPR001767">
    <property type="entry name" value="Hedgehog_Hint"/>
</dbReference>
<comment type="caution">
    <text evidence="2">The sequence shown here is derived from an EMBL/GenBank/DDBJ whole genome shotgun (WGS) entry which is preliminary data.</text>
</comment>
<dbReference type="SUPFAM" id="SSF51294">
    <property type="entry name" value="Hedgehog/intein (Hint) domain"/>
    <property type="match status" value="1"/>
</dbReference>
<dbReference type="EMBL" id="JADGJD010001876">
    <property type="protein sequence ID" value="KAJ3037023.1"/>
    <property type="molecule type" value="Genomic_DNA"/>
</dbReference>
<proteinExistence type="predicted"/>
<name>A0AAD5S3V7_9FUNG</name>
<dbReference type="PANTHER" id="PTHR46706">
    <property type="entry name" value="PROTEIN QUA-1-RELATED"/>
    <property type="match status" value="1"/>
</dbReference>
<dbReference type="CDD" id="cd00081">
    <property type="entry name" value="Hint"/>
    <property type="match status" value="1"/>
</dbReference>
<evidence type="ECO:0000259" key="1">
    <source>
        <dbReference type="SMART" id="SM00306"/>
    </source>
</evidence>
<dbReference type="AlphaFoldDB" id="A0AAD5S3V7"/>
<evidence type="ECO:0000313" key="3">
    <source>
        <dbReference type="Proteomes" id="UP001212841"/>
    </source>
</evidence>
<feature type="domain" description="Hint" evidence="1">
    <location>
        <begin position="7"/>
        <end position="99"/>
    </location>
</feature>
<sequence>MANIAGALCFPATASVTLENGSQKMMKDIQIGDRVKIGKDRYSEVFMWTHRLEHIITDFVKITHDHGELILTAGHYLYANGQILPANSVKIGDQIPLHDGSMSTIRSITTSIANGLYNPQTRDGDIAFNGVVTTTYTTVAHPVVAKGFLLVMQTIPSLARRLVGDRIASVNVIPSWASGIMGFLPAGTK</sequence>
<accession>A0AAD5S3V7</accession>
<dbReference type="InterPro" id="IPR052140">
    <property type="entry name" value="Dev_Signal_Hedgehog-like"/>
</dbReference>
<dbReference type="InterPro" id="IPR003587">
    <property type="entry name" value="Hint_dom_N"/>
</dbReference>
<dbReference type="Gene3D" id="2.170.16.10">
    <property type="entry name" value="Hedgehog/Intein (Hint) domain"/>
    <property type="match status" value="1"/>
</dbReference>